<reference evidence="2" key="2">
    <citation type="journal article" date="2014" name="ISME J.">
        <title>Microbial stratification in low pH oxic and suboxic macroscopic growths along an acid mine drainage.</title>
        <authorList>
            <person name="Mendez-Garcia C."/>
            <person name="Mesa V."/>
            <person name="Sprenger R.R."/>
            <person name="Richter M."/>
            <person name="Diez M.S."/>
            <person name="Solano J."/>
            <person name="Bargiela R."/>
            <person name="Golyshina O.V."/>
            <person name="Manteca A."/>
            <person name="Ramos J.L."/>
            <person name="Gallego J.R."/>
            <person name="Llorente I."/>
            <person name="Martins Dos Santos V.A."/>
            <person name="Jensen O.N."/>
            <person name="Pelaez A.I."/>
            <person name="Sanchez J."/>
            <person name="Ferrer M."/>
        </authorList>
    </citation>
    <scope>NUCLEOTIDE SEQUENCE</scope>
</reference>
<accession>T1A7G5</accession>
<organism evidence="2">
    <name type="scientific">mine drainage metagenome</name>
    <dbReference type="NCBI Taxonomy" id="410659"/>
    <lineage>
        <taxon>unclassified sequences</taxon>
        <taxon>metagenomes</taxon>
        <taxon>ecological metagenomes</taxon>
    </lineage>
</organism>
<name>T1A7G5_9ZZZZ</name>
<dbReference type="EMBL" id="AUZY01006870">
    <property type="protein sequence ID" value="EQD52932.1"/>
    <property type="molecule type" value="Genomic_DNA"/>
</dbReference>
<sequence length="164" mass="17067">MRRVLGEFVGELREAGIPVSLSEHVDAARCIGLIDLGDRELLRCALAATLVKDGDHLEAFHRAFDIFFSPRSVDPGASSAPGAGVDTDTDTDAPGAAGPGASRGEGGGAGSSLSAEELASLLWRALRDGDPTLLRRGAADAVTRYAGIEPGRPVGGTYYLYRTL</sequence>
<comment type="caution">
    <text evidence="2">The sequence shown here is derived from an EMBL/GenBank/DDBJ whole genome shotgun (WGS) entry which is preliminary data.</text>
</comment>
<feature type="non-terminal residue" evidence="2">
    <location>
        <position position="164"/>
    </location>
</feature>
<feature type="compositionally biased region" description="Low complexity" evidence="1">
    <location>
        <begin position="80"/>
        <end position="96"/>
    </location>
</feature>
<evidence type="ECO:0000313" key="2">
    <source>
        <dbReference type="EMBL" id="EQD52932.1"/>
    </source>
</evidence>
<feature type="region of interest" description="Disordered" evidence="1">
    <location>
        <begin position="77"/>
        <end position="112"/>
    </location>
</feature>
<evidence type="ECO:0000256" key="1">
    <source>
        <dbReference type="SAM" id="MobiDB-lite"/>
    </source>
</evidence>
<dbReference type="PANTHER" id="PTHR39338">
    <property type="entry name" value="BLL5662 PROTEIN-RELATED"/>
    <property type="match status" value="1"/>
</dbReference>
<dbReference type="PANTHER" id="PTHR39338:SF5">
    <property type="entry name" value="BLR6139 PROTEIN"/>
    <property type="match status" value="1"/>
</dbReference>
<feature type="compositionally biased region" description="Gly residues" evidence="1">
    <location>
        <begin position="97"/>
        <end position="110"/>
    </location>
</feature>
<protein>
    <submittedName>
        <fullName evidence="2">Uncharacterized protein</fullName>
    </submittedName>
</protein>
<dbReference type="AlphaFoldDB" id="T1A7G5"/>
<gene>
    <name evidence="2" type="ORF">B1B_10486</name>
</gene>
<reference evidence="2" key="1">
    <citation type="submission" date="2013-08" db="EMBL/GenBank/DDBJ databases">
        <authorList>
            <person name="Mendez C."/>
            <person name="Richter M."/>
            <person name="Ferrer M."/>
            <person name="Sanchez J."/>
        </authorList>
    </citation>
    <scope>NUCLEOTIDE SEQUENCE</scope>
</reference>
<proteinExistence type="predicted"/>